<dbReference type="FunFam" id="3.30.565.10:FF:000078">
    <property type="entry name" value="Two-component sensor histidine kinase"/>
    <property type="match status" value="1"/>
</dbReference>
<reference evidence="17" key="1">
    <citation type="submission" date="2019-02" db="EMBL/GenBank/DDBJ databases">
        <title>Complete genome sequence of Rhodoferax sp. Gr-4.</title>
        <authorList>
            <person name="Jin L."/>
        </authorList>
    </citation>
    <scope>NUCLEOTIDE SEQUENCE [LARGE SCALE GENOMIC DNA]</scope>
    <source>
        <strain evidence="17">Gr-4</strain>
    </source>
</reference>
<dbReference type="SMART" id="SM00387">
    <property type="entry name" value="HATPase_c"/>
    <property type="match status" value="1"/>
</dbReference>
<dbReference type="PROSITE" id="PS50110">
    <property type="entry name" value="RESPONSE_REGULATORY"/>
    <property type="match status" value="1"/>
</dbReference>
<dbReference type="Proteomes" id="UP000317365">
    <property type="component" value="Chromosome"/>
</dbReference>
<evidence type="ECO:0000259" key="15">
    <source>
        <dbReference type="PROSITE" id="PS50110"/>
    </source>
</evidence>
<dbReference type="Pfam" id="PF00512">
    <property type="entry name" value="HisKA"/>
    <property type="match status" value="1"/>
</dbReference>
<dbReference type="CDD" id="cd00082">
    <property type="entry name" value="HisKA"/>
    <property type="match status" value="1"/>
</dbReference>
<dbReference type="GO" id="GO:0005524">
    <property type="term" value="F:ATP binding"/>
    <property type="evidence" value="ECO:0007669"/>
    <property type="project" value="UniProtKB-KW"/>
</dbReference>
<dbReference type="InterPro" id="IPR001789">
    <property type="entry name" value="Sig_transdc_resp-reg_receiver"/>
</dbReference>
<evidence type="ECO:0000256" key="8">
    <source>
        <dbReference type="ARBA" id="ARBA00022777"/>
    </source>
</evidence>
<dbReference type="InterPro" id="IPR005467">
    <property type="entry name" value="His_kinase_dom"/>
</dbReference>
<dbReference type="SMART" id="SM00388">
    <property type="entry name" value="HisKA"/>
    <property type="match status" value="1"/>
</dbReference>
<dbReference type="PRINTS" id="PR00344">
    <property type="entry name" value="BCTRLSENSOR"/>
</dbReference>
<dbReference type="GO" id="GO:0016020">
    <property type="term" value="C:membrane"/>
    <property type="evidence" value="ECO:0007669"/>
    <property type="project" value="UniProtKB-SubCell"/>
</dbReference>
<dbReference type="InterPro" id="IPR036890">
    <property type="entry name" value="HATPase_C_sf"/>
</dbReference>
<gene>
    <name evidence="16" type="ORF">EXZ61_00285</name>
</gene>
<dbReference type="Gene3D" id="3.40.50.2300">
    <property type="match status" value="1"/>
</dbReference>
<keyword evidence="8" id="KW-0418">Kinase</keyword>
<dbReference type="SMART" id="SM00448">
    <property type="entry name" value="REC"/>
    <property type="match status" value="1"/>
</dbReference>
<dbReference type="Gene3D" id="1.10.287.130">
    <property type="match status" value="1"/>
</dbReference>
<evidence type="ECO:0000259" key="14">
    <source>
        <dbReference type="PROSITE" id="PS50109"/>
    </source>
</evidence>
<dbReference type="SUPFAM" id="SSF55874">
    <property type="entry name" value="ATPase domain of HSP90 chaperone/DNA topoisomerase II/histidine kinase"/>
    <property type="match status" value="1"/>
</dbReference>
<dbReference type="Pfam" id="PF02518">
    <property type="entry name" value="HATPase_c"/>
    <property type="match status" value="1"/>
</dbReference>
<dbReference type="InterPro" id="IPR004358">
    <property type="entry name" value="Sig_transdc_His_kin-like_C"/>
</dbReference>
<evidence type="ECO:0000256" key="1">
    <source>
        <dbReference type="ARBA" id="ARBA00000085"/>
    </source>
</evidence>
<evidence type="ECO:0000256" key="7">
    <source>
        <dbReference type="ARBA" id="ARBA00022741"/>
    </source>
</evidence>
<dbReference type="AlphaFoldDB" id="A0A515EJA7"/>
<dbReference type="InterPro" id="IPR003594">
    <property type="entry name" value="HATPase_dom"/>
</dbReference>
<evidence type="ECO:0000256" key="3">
    <source>
        <dbReference type="ARBA" id="ARBA00012438"/>
    </source>
</evidence>
<evidence type="ECO:0000256" key="12">
    <source>
        <dbReference type="PROSITE-ProRule" id="PRU00169"/>
    </source>
</evidence>
<dbReference type="Gene3D" id="3.30.565.10">
    <property type="entry name" value="Histidine kinase-like ATPase, C-terminal domain"/>
    <property type="match status" value="1"/>
</dbReference>
<evidence type="ECO:0000256" key="10">
    <source>
        <dbReference type="ARBA" id="ARBA00022989"/>
    </source>
</evidence>
<dbReference type="CDD" id="cd17546">
    <property type="entry name" value="REC_hyHK_CKI1_RcsC-like"/>
    <property type="match status" value="1"/>
</dbReference>
<dbReference type="InterPro" id="IPR036097">
    <property type="entry name" value="HisK_dim/P_sf"/>
</dbReference>
<name>A0A515EJA7_9BURK</name>
<proteinExistence type="predicted"/>
<evidence type="ECO:0000256" key="11">
    <source>
        <dbReference type="ARBA" id="ARBA00023136"/>
    </source>
</evidence>
<evidence type="ECO:0000256" key="4">
    <source>
        <dbReference type="ARBA" id="ARBA00022553"/>
    </source>
</evidence>
<comment type="catalytic activity">
    <reaction evidence="1">
        <text>ATP + protein L-histidine = ADP + protein N-phospho-L-histidine.</text>
        <dbReference type="EC" id="2.7.13.3"/>
    </reaction>
</comment>
<dbReference type="RefSeq" id="WP_142808187.1">
    <property type="nucleotide sequence ID" value="NZ_CP036282.1"/>
</dbReference>
<dbReference type="InterPro" id="IPR011006">
    <property type="entry name" value="CheY-like_superfamily"/>
</dbReference>
<feature type="domain" description="Histidine kinase" evidence="14">
    <location>
        <begin position="87"/>
        <end position="303"/>
    </location>
</feature>
<accession>A0A515EJA7</accession>
<dbReference type="PANTHER" id="PTHR43047">
    <property type="entry name" value="TWO-COMPONENT HISTIDINE PROTEIN KINASE"/>
    <property type="match status" value="1"/>
</dbReference>
<dbReference type="GO" id="GO:0000155">
    <property type="term" value="F:phosphorelay sensor kinase activity"/>
    <property type="evidence" value="ECO:0007669"/>
    <property type="project" value="InterPro"/>
</dbReference>
<keyword evidence="5" id="KW-0808">Transferase</keyword>
<dbReference type="PANTHER" id="PTHR43047:SF64">
    <property type="entry name" value="HISTIDINE KINASE CONTAINING CHEY-HOMOLOGOUS RECEIVER DOMAIN AND PAS DOMAIN-RELATED"/>
    <property type="match status" value="1"/>
</dbReference>
<dbReference type="FunFam" id="1.10.287.130:FF:000004">
    <property type="entry name" value="Ethylene receptor 1"/>
    <property type="match status" value="1"/>
</dbReference>
<dbReference type="EC" id="2.7.13.3" evidence="3"/>
<evidence type="ECO:0000313" key="17">
    <source>
        <dbReference type="Proteomes" id="UP000317365"/>
    </source>
</evidence>
<feature type="modified residue" description="4-aspartylphosphate" evidence="12">
    <location>
        <position position="391"/>
    </location>
</feature>
<feature type="domain" description="Response regulatory" evidence="15">
    <location>
        <begin position="341"/>
        <end position="458"/>
    </location>
</feature>
<keyword evidence="10" id="KW-1133">Transmembrane helix</keyword>
<feature type="coiled-coil region" evidence="13">
    <location>
        <begin position="14"/>
        <end position="41"/>
    </location>
</feature>
<dbReference type="SUPFAM" id="SSF52172">
    <property type="entry name" value="CheY-like"/>
    <property type="match status" value="1"/>
</dbReference>
<organism evidence="16 17">
    <name type="scientific">Rhodoferax aquaticus</name>
    <dbReference type="NCBI Taxonomy" id="2527691"/>
    <lineage>
        <taxon>Bacteria</taxon>
        <taxon>Pseudomonadati</taxon>
        <taxon>Pseudomonadota</taxon>
        <taxon>Betaproteobacteria</taxon>
        <taxon>Burkholderiales</taxon>
        <taxon>Comamonadaceae</taxon>
        <taxon>Rhodoferax</taxon>
    </lineage>
</organism>
<sequence length="462" mass="50092">MPLTPPEQSPEEALRRLGLRLERERSARKQAEALLEEKSLDLYRTNQALQATALGLEARVAERTTELHKALQAAEAANEAKGRFLALMSHEIRTPMNGVLGLSELLIDTPLDEQQTLYVKNILGAGTSLLALINDILDFSKIEAGEMTLEFLPFCPTEVLDEVASLLTNQAAQKGVELLVHHGPDLPAQWHSDPTRLRQVWLNLIGNALKFTGQGRVTVSQTVVQGRLQCRVQDSGIGMSASTLAQLFQPFRQADNSTTRKYGGSGLGLVICKALVEKLGGQLTVTSTPGQGSLFVFELPMVELGESPKGMCALPLAPVPHSPGADPATAQTQAQDLGLLRIVVVDDQPINRLLARSQLRQLGCSVVAEAANGAEALAYLLEHPVDVVLMDMQMPEMDGLEATRQLRRLPLALQPFVIAMTANAFAEDREACFAAGMNHFVSKPVKLDTLRDALAQALVRSV</sequence>
<evidence type="ECO:0000256" key="2">
    <source>
        <dbReference type="ARBA" id="ARBA00004370"/>
    </source>
</evidence>
<keyword evidence="9" id="KW-0067">ATP-binding</keyword>
<evidence type="ECO:0000313" key="16">
    <source>
        <dbReference type="EMBL" id="QDL52735.1"/>
    </source>
</evidence>
<dbReference type="KEGG" id="rhg:EXZ61_00285"/>
<evidence type="ECO:0000256" key="9">
    <source>
        <dbReference type="ARBA" id="ARBA00022840"/>
    </source>
</evidence>
<dbReference type="Pfam" id="PF00072">
    <property type="entry name" value="Response_reg"/>
    <property type="match status" value="1"/>
</dbReference>
<dbReference type="SUPFAM" id="SSF47384">
    <property type="entry name" value="Homodimeric domain of signal transducing histidine kinase"/>
    <property type="match status" value="1"/>
</dbReference>
<keyword evidence="17" id="KW-1185">Reference proteome</keyword>
<dbReference type="InterPro" id="IPR003661">
    <property type="entry name" value="HisK_dim/P_dom"/>
</dbReference>
<evidence type="ECO:0000256" key="6">
    <source>
        <dbReference type="ARBA" id="ARBA00022692"/>
    </source>
</evidence>
<dbReference type="CDD" id="cd16922">
    <property type="entry name" value="HATPase_EvgS-ArcB-TorS-like"/>
    <property type="match status" value="1"/>
</dbReference>
<keyword evidence="4 12" id="KW-0597">Phosphoprotein</keyword>
<protein>
    <recommendedName>
        <fullName evidence="3">histidine kinase</fullName>
        <ecNumber evidence="3">2.7.13.3</ecNumber>
    </recommendedName>
</protein>
<evidence type="ECO:0000256" key="5">
    <source>
        <dbReference type="ARBA" id="ARBA00022679"/>
    </source>
</evidence>
<dbReference type="PROSITE" id="PS50109">
    <property type="entry name" value="HIS_KIN"/>
    <property type="match status" value="1"/>
</dbReference>
<reference evidence="17" key="2">
    <citation type="journal article" date="2020" name="Int. J. Syst. Evol. Microbiol.">
        <title>Genomic insights into a novel species Rhodoferax aquaticus sp. nov., isolated from freshwater.</title>
        <authorList>
            <person name="Li T."/>
            <person name="Zhuo Y."/>
            <person name="Jin C.Z."/>
            <person name="Wu X."/>
            <person name="Ko S.R."/>
            <person name="Jin F.J."/>
            <person name="Ahn C.Y."/>
            <person name="Oh H.M."/>
            <person name="Lee H.G."/>
            <person name="Jin L."/>
        </authorList>
    </citation>
    <scope>NUCLEOTIDE SEQUENCE [LARGE SCALE GENOMIC DNA]</scope>
    <source>
        <strain evidence="17">Gr-4</strain>
    </source>
</reference>
<comment type="subcellular location">
    <subcellularLocation>
        <location evidence="2">Membrane</location>
    </subcellularLocation>
</comment>
<dbReference type="EMBL" id="CP036282">
    <property type="protein sequence ID" value="QDL52735.1"/>
    <property type="molecule type" value="Genomic_DNA"/>
</dbReference>
<evidence type="ECO:0000256" key="13">
    <source>
        <dbReference type="SAM" id="Coils"/>
    </source>
</evidence>
<keyword evidence="13" id="KW-0175">Coiled coil</keyword>
<keyword evidence="6" id="KW-0812">Transmembrane</keyword>
<keyword evidence="7" id="KW-0547">Nucleotide-binding</keyword>
<keyword evidence="11" id="KW-0472">Membrane</keyword>